<evidence type="ECO:0000259" key="1">
    <source>
        <dbReference type="Pfam" id="PF01965"/>
    </source>
</evidence>
<proteinExistence type="predicted"/>
<dbReference type="Proteomes" id="UP001595075">
    <property type="component" value="Unassembled WGS sequence"/>
</dbReference>
<dbReference type="InterPro" id="IPR002818">
    <property type="entry name" value="DJ-1/PfpI"/>
</dbReference>
<feature type="domain" description="DJ-1/PfpI" evidence="1">
    <location>
        <begin position="8"/>
        <end position="174"/>
    </location>
</feature>
<comment type="caution">
    <text evidence="2">The sequence shown here is derived from an EMBL/GenBank/DDBJ whole genome shotgun (WGS) entry which is preliminary data.</text>
</comment>
<gene>
    <name evidence="2" type="ORF">VTL71DRAFT_6357</name>
</gene>
<dbReference type="SUPFAM" id="SSF52317">
    <property type="entry name" value="Class I glutamine amidotransferase-like"/>
    <property type="match status" value="1"/>
</dbReference>
<keyword evidence="3" id="KW-1185">Reference proteome</keyword>
<protein>
    <recommendedName>
        <fullName evidence="1">DJ-1/PfpI domain-containing protein</fullName>
    </recommendedName>
</protein>
<dbReference type="Pfam" id="PF01965">
    <property type="entry name" value="DJ-1_PfpI"/>
    <property type="match status" value="1"/>
</dbReference>
<dbReference type="EMBL" id="JAZHXI010000017">
    <property type="protein sequence ID" value="KAL2062091.1"/>
    <property type="molecule type" value="Genomic_DNA"/>
</dbReference>
<dbReference type="PANTHER" id="PTHR43130:SF3">
    <property type="entry name" value="HTH-TYPE TRANSCRIPTIONAL REGULATOR RV1931C"/>
    <property type="match status" value="1"/>
</dbReference>
<dbReference type="Gene3D" id="3.40.50.880">
    <property type="match status" value="1"/>
</dbReference>
<reference evidence="2 3" key="1">
    <citation type="journal article" date="2024" name="Commun. Biol.">
        <title>Comparative genomic analysis of thermophilic fungi reveals convergent evolutionary adaptations and gene losses.</title>
        <authorList>
            <person name="Steindorff A.S."/>
            <person name="Aguilar-Pontes M.V."/>
            <person name="Robinson A.J."/>
            <person name="Andreopoulos B."/>
            <person name="LaButti K."/>
            <person name="Kuo A."/>
            <person name="Mondo S."/>
            <person name="Riley R."/>
            <person name="Otillar R."/>
            <person name="Haridas S."/>
            <person name="Lipzen A."/>
            <person name="Grimwood J."/>
            <person name="Schmutz J."/>
            <person name="Clum A."/>
            <person name="Reid I.D."/>
            <person name="Moisan M.C."/>
            <person name="Butler G."/>
            <person name="Nguyen T.T.M."/>
            <person name="Dewar K."/>
            <person name="Conant G."/>
            <person name="Drula E."/>
            <person name="Henrissat B."/>
            <person name="Hansel C."/>
            <person name="Singer S."/>
            <person name="Hutchinson M.I."/>
            <person name="de Vries R.P."/>
            <person name="Natvig D.O."/>
            <person name="Powell A.J."/>
            <person name="Tsang A."/>
            <person name="Grigoriev I.V."/>
        </authorList>
    </citation>
    <scope>NUCLEOTIDE SEQUENCE [LARGE SCALE GENOMIC DNA]</scope>
    <source>
        <strain evidence="2 3">CBS 494.80</strain>
    </source>
</reference>
<name>A0ABR4BXX4_9HELO</name>
<organism evidence="2 3">
    <name type="scientific">Oculimacula yallundae</name>
    <dbReference type="NCBI Taxonomy" id="86028"/>
    <lineage>
        <taxon>Eukaryota</taxon>
        <taxon>Fungi</taxon>
        <taxon>Dikarya</taxon>
        <taxon>Ascomycota</taxon>
        <taxon>Pezizomycotina</taxon>
        <taxon>Leotiomycetes</taxon>
        <taxon>Helotiales</taxon>
        <taxon>Ploettnerulaceae</taxon>
        <taxon>Oculimacula</taxon>
    </lineage>
</organism>
<dbReference type="PANTHER" id="PTHR43130">
    <property type="entry name" value="ARAC-FAMILY TRANSCRIPTIONAL REGULATOR"/>
    <property type="match status" value="1"/>
</dbReference>
<accession>A0ABR4BXX4</accession>
<evidence type="ECO:0000313" key="2">
    <source>
        <dbReference type="EMBL" id="KAL2062091.1"/>
    </source>
</evidence>
<dbReference type="InterPro" id="IPR052158">
    <property type="entry name" value="INH-QAR"/>
</dbReference>
<evidence type="ECO:0000313" key="3">
    <source>
        <dbReference type="Proteomes" id="UP001595075"/>
    </source>
</evidence>
<dbReference type="InterPro" id="IPR029062">
    <property type="entry name" value="Class_I_gatase-like"/>
</dbReference>
<sequence>MSYPAPLKVLYAIHPGMDTLDFTGPLEVFCSASHTRTFAPSSTKIPVFTQTVAALTPTVLTHQNINISRHISISEAYEQLSTFDILIIPGGGSDAVLSGNNEPIHLIKAFSELPKKSDGGVRTILSVCTGALFLAEAGILGDGMKATTHPLFYGQLEELCKGKGDVEVVKDRFVVNKVNEGKGLRIITSGGVSCGLDSCLWLIEDVAGKECKENVAKMIQYSFNEGIVL</sequence>